<gene>
    <name evidence="1" type="ORF">EWH70_11180</name>
</gene>
<dbReference type="AlphaFoldDB" id="A0A4Q7J930"/>
<evidence type="ECO:0008006" key="3">
    <source>
        <dbReference type="Google" id="ProtNLM"/>
    </source>
</evidence>
<organism evidence="1 2">
    <name type="scientific">Amycolatopsis suaedae</name>
    <dbReference type="NCBI Taxonomy" id="2510978"/>
    <lineage>
        <taxon>Bacteria</taxon>
        <taxon>Bacillati</taxon>
        <taxon>Actinomycetota</taxon>
        <taxon>Actinomycetes</taxon>
        <taxon>Pseudonocardiales</taxon>
        <taxon>Pseudonocardiaceae</taxon>
        <taxon>Amycolatopsis</taxon>
    </lineage>
</organism>
<dbReference type="EMBL" id="SFCC01000005">
    <property type="protein sequence ID" value="RZQ63727.1"/>
    <property type="molecule type" value="Genomic_DNA"/>
</dbReference>
<evidence type="ECO:0000313" key="2">
    <source>
        <dbReference type="Proteomes" id="UP000292003"/>
    </source>
</evidence>
<proteinExistence type="predicted"/>
<protein>
    <recommendedName>
        <fullName evidence="3">PE domain-containing protein</fullName>
    </recommendedName>
</protein>
<reference evidence="1 2" key="1">
    <citation type="submission" date="2019-02" db="EMBL/GenBank/DDBJ databases">
        <title>Draft genome sequence of Amycolatopsis sp. 8-3EHSu isolated from roots of Suaeda maritima.</title>
        <authorList>
            <person name="Duangmal K."/>
            <person name="Chantavorakit T."/>
        </authorList>
    </citation>
    <scope>NUCLEOTIDE SEQUENCE [LARGE SCALE GENOMIC DNA]</scope>
    <source>
        <strain evidence="1 2">8-3EHSu</strain>
    </source>
</reference>
<keyword evidence="2" id="KW-1185">Reference proteome</keyword>
<accession>A0A4Q7J930</accession>
<evidence type="ECO:0000313" key="1">
    <source>
        <dbReference type="EMBL" id="RZQ63727.1"/>
    </source>
</evidence>
<comment type="caution">
    <text evidence="1">The sequence shown here is derived from an EMBL/GenBank/DDBJ whole genome shotgun (WGS) entry which is preliminary data.</text>
</comment>
<dbReference type="RefSeq" id="WP_130475253.1">
    <property type="nucleotide sequence ID" value="NZ_SFCC01000005.1"/>
</dbReference>
<dbReference type="Proteomes" id="UP000292003">
    <property type="component" value="Unassembled WGS sequence"/>
</dbReference>
<sequence>MWDAVVDGAASKAARELWSGVDTVGKGAAPAAGGGGFEMTPEELTALIGLWEDELEKISQDTMTIEGIIAGLVPPGTDPVSAGYVDTGIESLFALQTQNDSMRIYATEYVAKLKMAKQKTETKDADTADALNQAAGA</sequence>
<name>A0A4Q7J930_9PSEU</name>
<dbReference type="OrthoDB" id="3624221at2"/>